<accession>A0A9D2E921</accession>
<dbReference type="PANTHER" id="PTHR33933:SF1">
    <property type="entry name" value="PROTEIN ADENYLYLTRANSFERASE MNTA-RELATED"/>
    <property type="match status" value="1"/>
</dbReference>
<evidence type="ECO:0000313" key="3">
    <source>
        <dbReference type="Proteomes" id="UP000824028"/>
    </source>
</evidence>
<dbReference type="InterPro" id="IPR043519">
    <property type="entry name" value="NT_sf"/>
</dbReference>
<proteinExistence type="predicted"/>
<dbReference type="PANTHER" id="PTHR33933">
    <property type="entry name" value="NUCLEOTIDYLTRANSFERASE"/>
    <property type="match status" value="1"/>
</dbReference>
<organism evidence="2 3">
    <name type="scientific">Candidatus Bacteroides merdigallinarum</name>
    <dbReference type="NCBI Taxonomy" id="2838473"/>
    <lineage>
        <taxon>Bacteria</taxon>
        <taxon>Pseudomonadati</taxon>
        <taxon>Bacteroidota</taxon>
        <taxon>Bacteroidia</taxon>
        <taxon>Bacteroidales</taxon>
        <taxon>Bacteroidaceae</taxon>
        <taxon>Bacteroides</taxon>
    </lineage>
</organism>
<dbReference type="Pfam" id="PF01909">
    <property type="entry name" value="NTP_transf_2"/>
    <property type="match status" value="1"/>
</dbReference>
<dbReference type="CDD" id="cd05403">
    <property type="entry name" value="NT_KNTase_like"/>
    <property type="match status" value="1"/>
</dbReference>
<dbReference type="InterPro" id="IPR052548">
    <property type="entry name" value="Type_VII_TA_antitoxin"/>
</dbReference>
<sequence>MEQKELFSNVDDRLMLQRIKQNVQEVEADAEVWLYGSRARQDARRDSDWDVLVLSSKPKLTFQEEEVFMDHICDLMVETGQVIQLFAYGKQDWHTHHVVTPFYQNVQTDAIRL</sequence>
<evidence type="ECO:0000313" key="2">
    <source>
        <dbReference type="EMBL" id="HIZ32996.1"/>
    </source>
</evidence>
<dbReference type="Gene3D" id="3.30.460.10">
    <property type="entry name" value="Beta Polymerase, domain 2"/>
    <property type="match status" value="1"/>
</dbReference>
<reference evidence="2" key="1">
    <citation type="journal article" date="2021" name="PeerJ">
        <title>Extensive microbial diversity within the chicken gut microbiome revealed by metagenomics and culture.</title>
        <authorList>
            <person name="Gilroy R."/>
            <person name="Ravi A."/>
            <person name="Getino M."/>
            <person name="Pursley I."/>
            <person name="Horton D.L."/>
            <person name="Alikhan N.F."/>
            <person name="Baker D."/>
            <person name="Gharbi K."/>
            <person name="Hall N."/>
            <person name="Watson M."/>
            <person name="Adriaenssens E.M."/>
            <person name="Foster-Nyarko E."/>
            <person name="Jarju S."/>
            <person name="Secka A."/>
            <person name="Antonio M."/>
            <person name="Oren A."/>
            <person name="Chaudhuri R.R."/>
            <person name="La Ragione R."/>
            <person name="Hildebrand F."/>
            <person name="Pallen M.J."/>
        </authorList>
    </citation>
    <scope>NUCLEOTIDE SEQUENCE</scope>
    <source>
        <strain evidence="2">ChiHjej9B8-1298</strain>
    </source>
</reference>
<dbReference type="Proteomes" id="UP000824028">
    <property type="component" value="Unassembled WGS sequence"/>
</dbReference>
<reference evidence="2" key="2">
    <citation type="submission" date="2021-04" db="EMBL/GenBank/DDBJ databases">
        <authorList>
            <person name="Gilroy R."/>
        </authorList>
    </citation>
    <scope>NUCLEOTIDE SEQUENCE</scope>
    <source>
        <strain evidence="2">ChiHjej9B8-1298</strain>
    </source>
</reference>
<comment type="caution">
    <text evidence="2">The sequence shown here is derived from an EMBL/GenBank/DDBJ whole genome shotgun (WGS) entry which is preliminary data.</text>
</comment>
<gene>
    <name evidence="2" type="ORF">H9814_05525</name>
</gene>
<evidence type="ECO:0000259" key="1">
    <source>
        <dbReference type="Pfam" id="PF01909"/>
    </source>
</evidence>
<dbReference type="AlphaFoldDB" id="A0A9D2E921"/>
<feature type="domain" description="Polymerase nucleotidyl transferase" evidence="1">
    <location>
        <begin position="17"/>
        <end position="66"/>
    </location>
</feature>
<dbReference type="EMBL" id="DXBX01000039">
    <property type="protein sequence ID" value="HIZ32996.1"/>
    <property type="molecule type" value="Genomic_DNA"/>
</dbReference>
<protein>
    <submittedName>
        <fullName evidence="2">Nucleotidyltransferase domain-containing protein</fullName>
    </submittedName>
</protein>
<dbReference type="InterPro" id="IPR002934">
    <property type="entry name" value="Polymerase_NTP_transf_dom"/>
</dbReference>
<dbReference type="SUPFAM" id="SSF81301">
    <property type="entry name" value="Nucleotidyltransferase"/>
    <property type="match status" value="1"/>
</dbReference>
<dbReference type="GO" id="GO:0016779">
    <property type="term" value="F:nucleotidyltransferase activity"/>
    <property type="evidence" value="ECO:0007669"/>
    <property type="project" value="InterPro"/>
</dbReference>
<name>A0A9D2E921_9BACE</name>